<dbReference type="GeneID" id="120902344"/>
<dbReference type="GO" id="GO:0004568">
    <property type="term" value="F:chitinase activity"/>
    <property type="evidence" value="ECO:0007669"/>
    <property type="project" value="TreeGrafter"/>
</dbReference>
<dbReference type="AlphaFoldDB" id="A0A8W7M406"/>
<dbReference type="PANTHER" id="PTHR11177:SF399">
    <property type="entry name" value="CHITINASE 6, ISOFORM C"/>
    <property type="match status" value="1"/>
</dbReference>
<dbReference type="PANTHER" id="PTHR11177">
    <property type="entry name" value="CHITINASE"/>
    <property type="match status" value="1"/>
</dbReference>
<dbReference type="KEGG" id="aara:120902344"/>
<dbReference type="PROSITE" id="PS51910">
    <property type="entry name" value="GH18_2"/>
    <property type="match status" value="1"/>
</dbReference>
<feature type="domain" description="GH18" evidence="3">
    <location>
        <begin position="21"/>
        <end position="360"/>
    </location>
</feature>
<dbReference type="SMART" id="SM00636">
    <property type="entry name" value="Glyco_18"/>
    <property type="match status" value="1"/>
</dbReference>
<protein>
    <recommendedName>
        <fullName evidence="3">GH18 domain-containing protein</fullName>
    </recommendedName>
</protein>
<keyword evidence="1 2" id="KW-0732">Signal</keyword>
<organism evidence="4 5">
    <name type="scientific">Anopheles arabiensis</name>
    <name type="common">Mosquito</name>
    <dbReference type="NCBI Taxonomy" id="7173"/>
    <lineage>
        <taxon>Eukaryota</taxon>
        <taxon>Metazoa</taxon>
        <taxon>Ecdysozoa</taxon>
        <taxon>Arthropoda</taxon>
        <taxon>Hexapoda</taxon>
        <taxon>Insecta</taxon>
        <taxon>Pterygota</taxon>
        <taxon>Neoptera</taxon>
        <taxon>Endopterygota</taxon>
        <taxon>Diptera</taxon>
        <taxon>Nematocera</taxon>
        <taxon>Culicoidea</taxon>
        <taxon>Culicidae</taxon>
        <taxon>Anophelinae</taxon>
        <taxon>Anopheles</taxon>
    </lineage>
</organism>
<dbReference type="RefSeq" id="XP_040166963.1">
    <property type="nucleotide sequence ID" value="XM_040311029.1"/>
</dbReference>
<dbReference type="GO" id="GO:0006032">
    <property type="term" value="P:chitin catabolic process"/>
    <property type="evidence" value="ECO:0007669"/>
    <property type="project" value="TreeGrafter"/>
</dbReference>
<dbReference type="GO" id="GO:0005576">
    <property type="term" value="C:extracellular region"/>
    <property type="evidence" value="ECO:0007669"/>
    <property type="project" value="TreeGrafter"/>
</dbReference>
<keyword evidence="5" id="KW-1185">Reference proteome</keyword>
<sequence length="758" mass="83475">MMGAKQYSTCSALLAGVIAACLVLGDIGVNSAQTAPVLFLTVKSCNFGMTKVDHLKCGYLIVTDILISPDGVPLPFFHDNRINIKKSGLKIIASFGGSVVPSELFAFLTCDDQRRAAFVNNLVEFTLAHGFHGIDLGWLYPAPQERDQYVRLLRDLRLACDLNGLVLTVTVPSRPSVIEVNYPVEKLDKYADYVILSTTEFRKLRKTSFIAPLYSCSPGSSNSIDYHVDRWKMAGLSCGKIVIVIQTMTLTYKLYIQNEYRVGTPALQLKIRPYYKICRKLYSGSLEIWDSNVRSPYAFRDLSWYSYENEKSVKEKVCFVVQQGLGGLAVFYYDEDDPINICGDGQYPLTAIVVAAMNSQYHPPSVITDSQIYHYDSPSLTPLSQLDYHQYSEVNSKDPLVVYVEEENPYGKTVLPSKPSTGTYFPSSNVQHKSGPLNYSMNKTSLTREMNDQFSTDGFEAFYGATDSGSDEYHEDFMDTIYGLMEIGQSVDMAPPQLSTSNTPSMVFSEPNPVSPTVQLFSENVPVDNSRACKLFSEHTNNHPTGHTACTGCKGFGTSKPCTHCSSTPVEHHRACCPCKLSGIKIVATGNAPTTATTTTTTTTTTMAPPVIHFFPMMPPTMKPPTCCQGCEKCVKIMATGNAEAPKEVVHPVHCPCTTPAQHLNAQLYSEHSCVPGAKTAGVKIQAQAVGAQPIVPSAPFGVKICPRDGILHDPHDRRSYYLCKRGLPMCDENKFSCAHGYIFNEMSKKCVPEGLSK</sequence>
<dbReference type="InterPro" id="IPR011583">
    <property type="entry name" value="Chitinase_II/V-like_cat"/>
</dbReference>
<dbReference type="GO" id="GO:0005975">
    <property type="term" value="P:carbohydrate metabolic process"/>
    <property type="evidence" value="ECO:0007669"/>
    <property type="project" value="InterPro"/>
</dbReference>
<dbReference type="EMBL" id="APCN01005121">
    <property type="status" value="NOT_ANNOTATED_CDS"/>
    <property type="molecule type" value="Genomic_DNA"/>
</dbReference>
<evidence type="ECO:0000256" key="1">
    <source>
        <dbReference type="ARBA" id="ARBA00022729"/>
    </source>
</evidence>
<dbReference type="InterPro" id="IPR029070">
    <property type="entry name" value="Chitinase_insertion_sf"/>
</dbReference>
<proteinExistence type="predicted"/>
<dbReference type="SUPFAM" id="SSF51445">
    <property type="entry name" value="(Trans)glycosidases"/>
    <property type="match status" value="1"/>
</dbReference>
<dbReference type="InterPro" id="IPR050314">
    <property type="entry name" value="Glycosyl_Hydrlase_18"/>
</dbReference>
<dbReference type="Pfam" id="PF00704">
    <property type="entry name" value="Glyco_hydro_18"/>
    <property type="match status" value="1"/>
</dbReference>
<dbReference type="SUPFAM" id="SSF57625">
    <property type="entry name" value="Invertebrate chitin-binding proteins"/>
    <property type="match status" value="1"/>
</dbReference>
<dbReference type="Gene3D" id="3.10.50.10">
    <property type="match status" value="1"/>
</dbReference>
<evidence type="ECO:0000259" key="3">
    <source>
        <dbReference type="PROSITE" id="PS51910"/>
    </source>
</evidence>
<evidence type="ECO:0000256" key="2">
    <source>
        <dbReference type="SAM" id="SignalP"/>
    </source>
</evidence>
<evidence type="ECO:0000313" key="4">
    <source>
        <dbReference type="EnsemblMetazoa" id="AARA005856-PA"/>
    </source>
</evidence>
<dbReference type="InterPro" id="IPR036508">
    <property type="entry name" value="Chitin-bd_dom_sf"/>
</dbReference>
<dbReference type="InterPro" id="IPR017853">
    <property type="entry name" value="GH"/>
</dbReference>
<dbReference type="GO" id="GO:0008061">
    <property type="term" value="F:chitin binding"/>
    <property type="evidence" value="ECO:0007669"/>
    <property type="project" value="InterPro"/>
</dbReference>
<feature type="chain" id="PRO_5036448485" description="GH18 domain-containing protein" evidence="2">
    <location>
        <begin position="26"/>
        <end position="758"/>
    </location>
</feature>
<accession>A0A8W7M406</accession>
<dbReference type="Gene3D" id="2.170.140.10">
    <property type="entry name" value="Chitin binding domain"/>
    <property type="match status" value="1"/>
</dbReference>
<dbReference type="EnsemblMetazoa" id="AARA005856-RA">
    <property type="protein sequence ID" value="AARA005856-PA"/>
    <property type="gene ID" value="AARA005856"/>
</dbReference>
<reference evidence="4" key="1">
    <citation type="submission" date="2022-08" db="UniProtKB">
        <authorList>
            <consortium name="EnsemblMetazoa"/>
        </authorList>
    </citation>
    <scope>IDENTIFICATION</scope>
    <source>
        <strain evidence="4">Dongola</strain>
    </source>
</reference>
<name>A0A8W7M406_ANOAR</name>
<dbReference type="PROSITE" id="PS51257">
    <property type="entry name" value="PROKAR_LIPOPROTEIN"/>
    <property type="match status" value="1"/>
</dbReference>
<dbReference type="InterPro" id="IPR001223">
    <property type="entry name" value="Glyco_hydro18_cat"/>
</dbReference>
<feature type="signal peptide" evidence="2">
    <location>
        <begin position="1"/>
        <end position="25"/>
    </location>
</feature>
<evidence type="ECO:0000313" key="5">
    <source>
        <dbReference type="Proteomes" id="UP000075840"/>
    </source>
</evidence>
<dbReference type="Proteomes" id="UP000075840">
    <property type="component" value="Unassembled WGS sequence"/>
</dbReference>
<dbReference type="Gene3D" id="3.20.20.80">
    <property type="entry name" value="Glycosidases"/>
    <property type="match status" value="1"/>
</dbReference>